<evidence type="ECO:0000313" key="17">
    <source>
        <dbReference type="Proteomes" id="UP000628442"/>
    </source>
</evidence>
<dbReference type="PROSITE" id="PS50112">
    <property type="entry name" value="PAS"/>
    <property type="match status" value="2"/>
</dbReference>
<comment type="catalytic activity">
    <reaction evidence="1">
        <text>ATP + protein L-histidine = ADP + protein N-phospho-L-histidine.</text>
        <dbReference type="EC" id="2.7.13.3"/>
    </reaction>
</comment>
<dbReference type="InterPro" id="IPR036890">
    <property type="entry name" value="HATPase_C_sf"/>
</dbReference>
<sequence length="515" mass="56556">MNDIDFGKLILEETPDAVIVTTMEGVVLYWTRGAQSVFGYPADEARGRTLAELIVPPELRDTERAILFDTLANGSANYESLRRAKNGSLVYIDSSSKMVRGADGRPDCILWTKKDVTPLRVMRDAALLDARFGTLLASMPDAIIMANAAGRIVLANRQADELFGYPEGELRGQSLEVLIPQRYRGAHVWQRVAYTLAPSQRPMGIGRELYGLRRNGEEFPVEISLSPLPTEEGTLVMSAIRDISERKRIERALQEKNAELADASLAKDRFLSSMSHELRTPLNAIIGFTGTLLMQLPGPVNVEQDRQLRTIQSSARHLLSLINDILDITKIASGKVELNREPFDCSALVRDVSAMFAPLAHAKGLALHVRQAGRDATVCTDRRAVQQIVINLMNNAIKFTEHGEVRVEVRVEPDIERNTGPASENGAAGPMVRIDVIDTGIGIAPDKLGLLFKPFTQIDQGNTRQFEGTGLGLHLSERLAALIGARITVRSEFGQGSVFSLRLPYAVEQCLPVAG</sequence>
<evidence type="ECO:0000313" key="14">
    <source>
        <dbReference type="EMBL" id="GGY61008.1"/>
    </source>
</evidence>
<dbReference type="InterPro" id="IPR000014">
    <property type="entry name" value="PAS"/>
</dbReference>
<dbReference type="PROSITE" id="PS50113">
    <property type="entry name" value="PAC"/>
    <property type="match status" value="1"/>
</dbReference>
<evidence type="ECO:0000256" key="1">
    <source>
        <dbReference type="ARBA" id="ARBA00000085"/>
    </source>
</evidence>
<dbReference type="Pfam" id="PF13426">
    <property type="entry name" value="PAS_9"/>
    <property type="match status" value="1"/>
</dbReference>
<evidence type="ECO:0000259" key="13">
    <source>
        <dbReference type="PROSITE" id="PS50113"/>
    </source>
</evidence>
<dbReference type="RefSeq" id="WP_131145089.1">
    <property type="nucleotide sequence ID" value="NZ_BMWV01000014.1"/>
</dbReference>
<keyword evidence="6" id="KW-0418">Kinase</keyword>
<dbReference type="Gene3D" id="3.30.450.20">
    <property type="entry name" value="PAS domain"/>
    <property type="match status" value="2"/>
</dbReference>
<dbReference type="CDD" id="cd16922">
    <property type="entry name" value="HATPase_EvgS-ArcB-TorS-like"/>
    <property type="match status" value="1"/>
</dbReference>
<dbReference type="PANTHER" id="PTHR43047:SF72">
    <property type="entry name" value="OSMOSENSING HISTIDINE PROTEIN KINASE SLN1"/>
    <property type="match status" value="1"/>
</dbReference>
<dbReference type="InterPro" id="IPR004358">
    <property type="entry name" value="Sig_transdc_His_kin-like_C"/>
</dbReference>
<dbReference type="SMART" id="SM00091">
    <property type="entry name" value="PAS"/>
    <property type="match status" value="2"/>
</dbReference>
<keyword evidence="3" id="KW-0597">Phosphoprotein</keyword>
<dbReference type="InterPro" id="IPR036097">
    <property type="entry name" value="HisK_dim/P_sf"/>
</dbReference>
<dbReference type="InterPro" id="IPR003661">
    <property type="entry name" value="HisK_dim/P_dom"/>
</dbReference>
<dbReference type="EMBL" id="CP036401">
    <property type="protein sequence ID" value="QBI00961.1"/>
    <property type="molecule type" value="Genomic_DNA"/>
</dbReference>
<protein>
    <recommendedName>
        <fullName evidence="10">Virulence sensor protein BvgS</fullName>
        <ecNumber evidence="2">2.7.13.3</ecNumber>
    </recommendedName>
</protein>
<dbReference type="OrthoDB" id="9770795at2"/>
<feature type="domain" description="Histidine kinase" evidence="11">
    <location>
        <begin position="273"/>
        <end position="507"/>
    </location>
</feature>
<feature type="domain" description="PAS" evidence="12">
    <location>
        <begin position="128"/>
        <end position="181"/>
    </location>
</feature>
<dbReference type="PRINTS" id="PR00344">
    <property type="entry name" value="BCTRLSENSOR"/>
</dbReference>
<dbReference type="InterPro" id="IPR001610">
    <property type="entry name" value="PAC"/>
</dbReference>
<dbReference type="Pfam" id="PF00512">
    <property type="entry name" value="HisKA"/>
    <property type="match status" value="1"/>
</dbReference>
<dbReference type="CDD" id="cd00130">
    <property type="entry name" value="PAS"/>
    <property type="match status" value="2"/>
</dbReference>
<dbReference type="GO" id="GO:0006355">
    <property type="term" value="P:regulation of DNA-templated transcription"/>
    <property type="evidence" value="ECO:0007669"/>
    <property type="project" value="InterPro"/>
</dbReference>
<evidence type="ECO:0000256" key="3">
    <source>
        <dbReference type="ARBA" id="ARBA00022553"/>
    </source>
</evidence>
<keyword evidence="16" id="KW-1185">Reference proteome</keyword>
<dbReference type="SMART" id="SM00387">
    <property type="entry name" value="HATPase_c"/>
    <property type="match status" value="1"/>
</dbReference>
<dbReference type="GO" id="GO:0005886">
    <property type="term" value="C:plasma membrane"/>
    <property type="evidence" value="ECO:0007669"/>
    <property type="project" value="TreeGrafter"/>
</dbReference>
<dbReference type="GO" id="GO:0000155">
    <property type="term" value="F:phosphorelay sensor kinase activity"/>
    <property type="evidence" value="ECO:0007669"/>
    <property type="project" value="InterPro"/>
</dbReference>
<organism evidence="14 17">
    <name type="scientific">Pseudoduganella albidiflava</name>
    <dbReference type="NCBI Taxonomy" id="321983"/>
    <lineage>
        <taxon>Bacteria</taxon>
        <taxon>Pseudomonadati</taxon>
        <taxon>Pseudomonadota</taxon>
        <taxon>Betaproteobacteria</taxon>
        <taxon>Burkholderiales</taxon>
        <taxon>Oxalobacteraceae</taxon>
        <taxon>Telluria group</taxon>
        <taxon>Pseudoduganella</taxon>
    </lineage>
</organism>
<dbReference type="InterPro" id="IPR000700">
    <property type="entry name" value="PAS-assoc_C"/>
</dbReference>
<dbReference type="NCBIfam" id="TIGR00229">
    <property type="entry name" value="sensory_box"/>
    <property type="match status" value="2"/>
</dbReference>
<dbReference type="GO" id="GO:0009927">
    <property type="term" value="F:histidine phosphotransfer kinase activity"/>
    <property type="evidence" value="ECO:0007669"/>
    <property type="project" value="TreeGrafter"/>
</dbReference>
<keyword evidence="5" id="KW-0732">Signal</keyword>
<evidence type="ECO:0000256" key="6">
    <source>
        <dbReference type="ARBA" id="ARBA00022777"/>
    </source>
</evidence>
<dbReference type="PANTHER" id="PTHR43047">
    <property type="entry name" value="TWO-COMPONENT HISTIDINE PROTEIN KINASE"/>
    <property type="match status" value="1"/>
</dbReference>
<dbReference type="EMBL" id="BMWV01000014">
    <property type="protein sequence ID" value="GGY61008.1"/>
    <property type="molecule type" value="Genomic_DNA"/>
</dbReference>
<dbReference type="SUPFAM" id="SSF55874">
    <property type="entry name" value="ATPase domain of HSP90 chaperone/DNA topoisomerase II/histidine kinase"/>
    <property type="match status" value="1"/>
</dbReference>
<dbReference type="Gene3D" id="3.30.565.10">
    <property type="entry name" value="Histidine kinase-like ATPase, C-terminal domain"/>
    <property type="match status" value="1"/>
</dbReference>
<dbReference type="SMART" id="SM00086">
    <property type="entry name" value="PAC"/>
    <property type="match status" value="2"/>
</dbReference>
<dbReference type="AlphaFoldDB" id="A0A411WVZ0"/>
<name>A0A411WVZ0_9BURK</name>
<dbReference type="SUPFAM" id="SSF47384">
    <property type="entry name" value="Homodimeric domain of signal transducing histidine kinase"/>
    <property type="match status" value="1"/>
</dbReference>
<accession>A0A411WVZ0</accession>
<evidence type="ECO:0000313" key="16">
    <source>
        <dbReference type="Proteomes" id="UP000292307"/>
    </source>
</evidence>
<evidence type="ECO:0000256" key="9">
    <source>
        <dbReference type="ARBA" id="ARBA00058004"/>
    </source>
</evidence>
<dbReference type="EC" id="2.7.13.3" evidence="2"/>
<evidence type="ECO:0000256" key="10">
    <source>
        <dbReference type="ARBA" id="ARBA00070152"/>
    </source>
</evidence>
<evidence type="ECO:0000313" key="15">
    <source>
        <dbReference type="EMBL" id="QBI00961.1"/>
    </source>
</evidence>
<dbReference type="Proteomes" id="UP000292307">
    <property type="component" value="Chromosome"/>
</dbReference>
<dbReference type="Pfam" id="PF00989">
    <property type="entry name" value="PAS"/>
    <property type="match status" value="1"/>
</dbReference>
<reference evidence="14" key="3">
    <citation type="submission" date="2022-12" db="EMBL/GenBank/DDBJ databases">
        <authorList>
            <person name="Sun Q."/>
            <person name="Kim S."/>
        </authorList>
    </citation>
    <scope>NUCLEOTIDE SEQUENCE</scope>
    <source>
        <strain evidence="14">KCTC 12343</strain>
    </source>
</reference>
<evidence type="ECO:0000256" key="8">
    <source>
        <dbReference type="ARBA" id="ARBA00023026"/>
    </source>
</evidence>
<gene>
    <name evidence="15" type="ORF">EYF70_08965</name>
    <name evidence="14" type="ORF">GCM10007387_49580</name>
</gene>
<reference evidence="15 16" key="2">
    <citation type="submission" date="2019-02" db="EMBL/GenBank/DDBJ databases">
        <title>Draft Genome Sequences of Six Type Strains of the Genus Massilia.</title>
        <authorList>
            <person name="Miess H."/>
            <person name="Frediansyhah A."/>
            <person name="Gross H."/>
        </authorList>
    </citation>
    <scope>NUCLEOTIDE SEQUENCE [LARGE SCALE GENOMIC DNA]</scope>
    <source>
        <strain evidence="15 16">DSM 17472</strain>
    </source>
</reference>
<dbReference type="InterPro" id="IPR013767">
    <property type="entry name" value="PAS_fold"/>
</dbReference>
<dbReference type="SUPFAM" id="SSF55785">
    <property type="entry name" value="PYP-like sensor domain (PAS domain)"/>
    <property type="match status" value="2"/>
</dbReference>
<dbReference type="Proteomes" id="UP000628442">
    <property type="component" value="Unassembled WGS sequence"/>
</dbReference>
<dbReference type="Pfam" id="PF02518">
    <property type="entry name" value="HATPase_c"/>
    <property type="match status" value="1"/>
</dbReference>
<evidence type="ECO:0000259" key="12">
    <source>
        <dbReference type="PROSITE" id="PS50112"/>
    </source>
</evidence>
<dbReference type="InterPro" id="IPR035965">
    <property type="entry name" value="PAS-like_dom_sf"/>
</dbReference>
<comment type="function">
    <text evidence="9">Member of the two-component regulatory system BvgS/BvgA. Phosphorylates BvgA via a four-step phosphorelay in response to environmental signals.</text>
</comment>
<evidence type="ECO:0000256" key="4">
    <source>
        <dbReference type="ARBA" id="ARBA00022679"/>
    </source>
</evidence>
<dbReference type="CDD" id="cd00082">
    <property type="entry name" value="HisKA"/>
    <property type="match status" value="1"/>
</dbReference>
<dbReference type="InterPro" id="IPR005467">
    <property type="entry name" value="His_kinase_dom"/>
</dbReference>
<evidence type="ECO:0000256" key="2">
    <source>
        <dbReference type="ARBA" id="ARBA00012438"/>
    </source>
</evidence>
<dbReference type="InterPro" id="IPR003594">
    <property type="entry name" value="HATPase_dom"/>
</dbReference>
<dbReference type="SMART" id="SM00388">
    <property type="entry name" value="HisKA"/>
    <property type="match status" value="1"/>
</dbReference>
<proteinExistence type="predicted"/>
<evidence type="ECO:0000256" key="5">
    <source>
        <dbReference type="ARBA" id="ARBA00022729"/>
    </source>
</evidence>
<keyword evidence="4" id="KW-0808">Transferase</keyword>
<keyword evidence="8" id="KW-0843">Virulence</keyword>
<dbReference type="Gene3D" id="1.10.287.130">
    <property type="match status" value="1"/>
</dbReference>
<dbReference type="PROSITE" id="PS50109">
    <property type="entry name" value="HIS_KIN"/>
    <property type="match status" value="1"/>
</dbReference>
<keyword evidence="7" id="KW-0902">Two-component regulatory system</keyword>
<reference evidence="14" key="1">
    <citation type="journal article" date="2014" name="Int. J. Syst. Evol. Microbiol.">
        <title>Complete genome sequence of Corynebacterium casei LMG S-19264T (=DSM 44701T), isolated from a smear-ripened cheese.</title>
        <authorList>
            <consortium name="US DOE Joint Genome Institute (JGI-PGF)"/>
            <person name="Walter F."/>
            <person name="Albersmeier A."/>
            <person name="Kalinowski J."/>
            <person name="Ruckert C."/>
        </authorList>
    </citation>
    <scope>NUCLEOTIDE SEQUENCE</scope>
    <source>
        <strain evidence="14">KCTC 12343</strain>
    </source>
</reference>
<feature type="domain" description="PAC" evidence="13">
    <location>
        <begin position="205"/>
        <end position="255"/>
    </location>
</feature>
<evidence type="ECO:0000256" key="7">
    <source>
        <dbReference type="ARBA" id="ARBA00023012"/>
    </source>
</evidence>
<evidence type="ECO:0000259" key="11">
    <source>
        <dbReference type="PROSITE" id="PS50109"/>
    </source>
</evidence>
<dbReference type="FunFam" id="3.30.565.10:FF:000010">
    <property type="entry name" value="Sensor histidine kinase RcsC"/>
    <property type="match status" value="1"/>
</dbReference>
<feature type="domain" description="PAS" evidence="12">
    <location>
        <begin position="10"/>
        <end position="74"/>
    </location>
</feature>